<evidence type="ECO:0000256" key="4">
    <source>
        <dbReference type="ARBA" id="ARBA00023172"/>
    </source>
</evidence>
<comment type="similarity">
    <text evidence="1">Belongs to the 'phage' integrase family.</text>
</comment>
<comment type="caution">
    <text evidence="6">The sequence shown here is derived from an EMBL/GenBank/DDBJ whole genome shotgun (WGS) entry which is preliminary data.</text>
</comment>
<sequence>MQVNIGRLRGGYCVYWDEKPSGKRKRYQLKARTRAEAESEGRDRYLKESQPTNGLTVARIWETYIYHLGTKPTAKTMGWTGKAVLLHFGELRPDQITVDDCRGYLRQRLAAGRKIGSAHTELGHLRSALKWAGKTNLIDRVPFIELPPKPDSDVRPLTDTQIVRIIDNCLAPHIRLAVILLLTTGGRVGSILDRTWDKMDFERGVIDLRKSDGVTRKGRAVVPMNRMARAALQTAYDSRQTNWVVEYNGKPIKSMKTGYYAALRRANMVGVNIHQIRHTVAVKMLSAGQPIEAVSQYLGHSNTAITYKTYARYMPEHLADAAEILNIDRFSELARTSQKTAK</sequence>
<evidence type="ECO:0000256" key="3">
    <source>
        <dbReference type="ARBA" id="ARBA00023125"/>
    </source>
</evidence>
<dbReference type="Proteomes" id="UP000628017">
    <property type="component" value="Unassembled WGS sequence"/>
</dbReference>
<feature type="domain" description="Tyr recombinase" evidence="5">
    <location>
        <begin position="152"/>
        <end position="323"/>
    </location>
</feature>
<keyword evidence="2" id="KW-0229">DNA integration</keyword>
<dbReference type="PANTHER" id="PTHR30629">
    <property type="entry name" value="PROPHAGE INTEGRASE"/>
    <property type="match status" value="1"/>
</dbReference>
<dbReference type="SUPFAM" id="SSF56349">
    <property type="entry name" value="DNA breaking-rejoining enzymes"/>
    <property type="match status" value="1"/>
</dbReference>
<dbReference type="InterPro" id="IPR013762">
    <property type="entry name" value="Integrase-like_cat_sf"/>
</dbReference>
<dbReference type="Pfam" id="PF00589">
    <property type="entry name" value="Phage_integrase"/>
    <property type="match status" value="1"/>
</dbReference>
<dbReference type="Gene3D" id="1.10.150.130">
    <property type="match status" value="1"/>
</dbReference>
<gene>
    <name evidence="6" type="ORF">GCM10011498_26280</name>
</gene>
<evidence type="ECO:0000256" key="1">
    <source>
        <dbReference type="ARBA" id="ARBA00008857"/>
    </source>
</evidence>
<dbReference type="PANTHER" id="PTHR30629:SF2">
    <property type="entry name" value="PROPHAGE INTEGRASE INTS-RELATED"/>
    <property type="match status" value="1"/>
</dbReference>
<reference evidence="6" key="1">
    <citation type="journal article" date="2014" name="Int. J. Syst. Evol. Microbiol.">
        <title>Complete genome sequence of Corynebacterium casei LMG S-19264T (=DSM 44701T), isolated from a smear-ripened cheese.</title>
        <authorList>
            <consortium name="US DOE Joint Genome Institute (JGI-PGF)"/>
            <person name="Walter F."/>
            <person name="Albersmeier A."/>
            <person name="Kalinowski J."/>
            <person name="Ruckert C."/>
        </authorList>
    </citation>
    <scope>NUCLEOTIDE SEQUENCE</scope>
    <source>
        <strain evidence="6">CGMCC 1.15880</strain>
    </source>
</reference>
<dbReference type="InterPro" id="IPR050808">
    <property type="entry name" value="Phage_Integrase"/>
</dbReference>
<proteinExistence type="inferred from homology"/>
<dbReference type="GO" id="GO:0003677">
    <property type="term" value="F:DNA binding"/>
    <property type="evidence" value="ECO:0007669"/>
    <property type="project" value="UniProtKB-KW"/>
</dbReference>
<evidence type="ECO:0000313" key="7">
    <source>
        <dbReference type="Proteomes" id="UP000628017"/>
    </source>
</evidence>
<accession>A0A916QYR3</accession>
<evidence type="ECO:0000256" key="2">
    <source>
        <dbReference type="ARBA" id="ARBA00022908"/>
    </source>
</evidence>
<dbReference type="InterPro" id="IPR010998">
    <property type="entry name" value="Integrase_recombinase_N"/>
</dbReference>
<dbReference type="EMBL" id="BMKA01000003">
    <property type="protein sequence ID" value="GGA24057.1"/>
    <property type="molecule type" value="Genomic_DNA"/>
</dbReference>
<dbReference type="Gene3D" id="1.10.443.10">
    <property type="entry name" value="Intergrase catalytic core"/>
    <property type="match status" value="1"/>
</dbReference>
<dbReference type="AlphaFoldDB" id="A0A916QYR3"/>
<organism evidence="6 7">
    <name type="scientific">Neptunicoccus cionae</name>
    <dbReference type="NCBI Taxonomy" id="2035344"/>
    <lineage>
        <taxon>Bacteria</taxon>
        <taxon>Pseudomonadati</taxon>
        <taxon>Pseudomonadota</taxon>
        <taxon>Alphaproteobacteria</taxon>
        <taxon>Rhodobacterales</taxon>
        <taxon>Paracoccaceae</taxon>
        <taxon>Neptunicoccus</taxon>
    </lineage>
</organism>
<dbReference type="GO" id="GO:0015074">
    <property type="term" value="P:DNA integration"/>
    <property type="evidence" value="ECO:0007669"/>
    <property type="project" value="UniProtKB-KW"/>
</dbReference>
<keyword evidence="3" id="KW-0238">DNA-binding</keyword>
<dbReference type="InterPro" id="IPR002104">
    <property type="entry name" value="Integrase_catalytic"/>
</dbReference>
<protein>
    <submittedName>
        <fullName evidence="6">Integrase</fullName>
    </submittedName>
</protein>
<dbReference type="PROSITE" id="PS51898">
    <property type="entry name" value="TYR_RECOMBINASE"/>
    <property type="match status" value="1"/>
</dbReference>
<reference evidence="6" key="2">
    <citation type="submission" date="2020-09" db="EMBL/GenBank/DDBJ databases">
        <authorList>
            <person name="Sun Q."/>
            <person name="Zhou Y."/>
        </authorList>
    </citation>
    <scope>NUCLEOTIDE SEQUENCE</scope>
    <source>
        <strain evidence="6">CGMCC 1.15880</strain>
    </source>
</reference>
<keyword evidence="7" id="KW-1185">Reference proteome</keyword>
<dbReference type="GO" id="GO:0006310">
    <property type="term" value="P:DNA recombination"/>
    <property type="evidence" value="ECO:0007669"/>
    <property type="project" value="UniProtKB-KW"/>
</dbReference>
<evidence type="ECO:0000313" key="6">
    <source>
        <dbReference type="EMBL" id="GGA24057.1"/>
    </source>
</evidence>
<dbReference type="InterPro" id="IPR011010">
    <property type="entry name" value="DNA_brk_join_enz"/>
</dbReference>
<name>A0A916QYR3_9RHOB</name>
<keyword evidence="4" id="KW-0233">DNA recombination</keyword>
<evidence type="ECO:0000259" key="5">
    <source>
        <dbReference type="PROSITE" id="PS51898"/>
    </source>
</evidence>
<dbReference type="CDD" id="cd00796">
    <property type="entry name" value="INT_Rci_Hp1_C"/>
    <property type="match status" value="1"/>
</dbReference>